<dbReference type="OrthoDB" id="9808002at2"/>
<dbReference type="SMART" id="SM00849">
    <property type="entry name" value="Lactamase_B"/>
    <property type="match status" value="1"/>
</dbReference>
<evidence type="ECO:0000313" key="11">
    <source>
        <dbReference type="EMBL" id="SEA48638.1"/>
    </source>
</evidence>
<dbReference type="Proteomes" id="UP000198773">
    <property type="component" value="Unassembled WGS sequence"/>
</dbReference>
<evidence type="ECO:0000256" key="9">
    <source>
        <dbReference type="RuleBase" id="RU004504"/>
    </source>
</evidence>
<accession>A0A1H4BKT0</accession>
<dbReference type="GO" id="GO:0046872">
    <property type="term" value="F:metal ion binding"/>
    <property type="evidence" value="ECO:0007669"/>
    <property type="project" value="UniProtKB-KW"/>
</dbReference>
<evidence type="ECO:0000256" key="5">
    <source>
        <dbReference type="ARBA" id="ARBA00022898"/>
    </source>
</evidence>
<dbReference type="EC" id="2.8.1.7" evidence="3"/>
<gene>
    <name evidence="11" type="ORF">SAMN04488051_103406</name>
</gene>
<dbReference type="InterPro" id="IPR015422">
    <property type="entry name" value="PyrdxlP-dep_Trfase_small"/>
</dbReference>
<dbReference type="SUPFAM" id="SSF56281">
    <property type="entry name" value="Metallo-hydrolase/oxidoreductase"/>
    <property type="match status" value="1"/>
</dbReference>
<keyword evidence="12" id="KW-1185">Reference proteome</keyword>
<comment type="catalytic activity">
    <reaction evidence="8">
        <text>(sulfur carrier)-H + L-cysteine = (sulfur carrier)-SH + L-alanine</text>
        <dbReference type="Rhea" id="RHEA:43892"/>
        <dbReference type="Rhea" id="RHEA-COMP:14737"/>
        <dbReference type="Rhea" id="RHEA-COMP:14739"/>
        <dbReference type="ChEBI" id="CHEBI:29917"/>
        <dbReference type="ChEBI" id="CHEBI:35235"/>
        <dbReference type="ChEBI" id="CHEBI:57972"/>
        <dbReference type="ChEBI" id="CHEBI:64428"/>
        <dbReference type="EC" id="2.8.1.7"/>
    </reaction>
</comment>
<dbReference type="Gene3D" id="3.60.15.10">
    <property type="entry name" value="Ribonuclease Z/Hydroxyacylglutathione hydrolase-like"/>
    <property type="match status" value="1"/>
</dbReference>
<dbReference type="InterPro" id="IPR001763">
    <property type="entry name" value="Rhodanese-like_dom"/>
</dbReference>
<dbReference type="SUPFAM" id="SSF53383">
    <property type="entry name" value="PLP-dependent transferases"/>
    <property type="match status" value="1"/>
</dbReference>
<dbReference type="InterPro" id="IPR000192">
    <property type="entry name" value="Aminotrans_V_dom"/>
</dbReference>
<dbReference type="Gene3D" id="3.40.250.10">
    <property type="entry name" value="Rhodanese-like domain"/>
    <property type="match status" value="1"/>
</dbReference>
<evidence type="ECO:0000256" key="2">
    <source>
        <dbReference type="ARBA" id="ARBA00006490"/>
    </source>
</evidence>
<sequence>MKPLLSANRAEIYLDNNATTPVLPCAAEAVQHHMMQCFGNPSSTHATGIKAKVELEATRQLARKLVGAGAGDIIFTSGATEGIQASVLSALSKAKAEGRVGPDTLLLYGATEHKAIPQSLQHWNQVLGLNATLCAIPVDQNGLLDLDFIRQQLPKATVICTMAANNETGVQQDLAALEQCIRAVRSDIPWLVDCVQALGKMTLSLQDTSIDYAPFSGHKLYGPKGIGFLYLRAGTSYQPLVVGGGQESGLRSGTENLPGVAALHAIFSELLKTEGSVFQPVEQLWQYRADLLAALRQVFPELVLNSDAPYCVPTTINFSVPGFYSKDIMDLFDAAGIRVSSGSACSSKVPSSFVLDAMGLEAWRSQGSIRLSFGPAMTPVECLQACQRIRELAAVVQKHCLVLTDATPTLEWHIKGLTQLKHEGLCSYLLVCPETRAAVVIDAALPLLGRLQAMIQGQQLQLKAVLDTHQHPDHASVRTELCTLLQLDCRHPTDALGWPAETNELLCGQYCLQRLDTPGHCPGASSYLLYQQDVLRAAFVGDLLLPGGVGRTDLAGGDAKALQRSVQRLQQHIQPDTLLLSSHDCAQRFFTTLSIACDEQPLLRSLLHDELASDDWQQVTNAQACQLQALEQHFCGLVEVMPTDAKATIAPEQLEEFIRLQPHLQVVDVREPHEQSAGALAPYLPTGCNVREVPLSKLCHLLSHADWQLDTPLLMVCRTGNRSLVACQVLARLGFRQLYNLKGGMALIS</sequence>
<feature type="domain" description="Rhodanese" evidence="10">
    <location>
        <begin position="660"/>
        <end position="749"/>
    </location>
</feature>
<dbReference type="Pfam" id="PF00581">
    <property type="entry name" value="Rhodanese"/>
    <property type="match status" value="1"/>
</dbReference>
<keyword evidence="7" id="KW-0411">Iron-sulfur</keyword>
<reference evidence="11 12" key="1">
    <citation type="submission" date="2016-10" db="EMBL/GenBank/DDBJ databases">
        <authorList>
            <person name="de Groot N.N."/>
        </authorList>
    </citation>
    <scope>NUCLEOTIDE SEQUENCE [LARGE SCALE GENOMIC DNA]</scope>
    <source>
        <strain evidence="11 12">CGMCC 1.3430</strain>
    </source>
</reference>
<dbReference type="InterPro" id="IPR036866">
    <property type="entry name" value="RibonucZ/Hydroxyglut_hydro"/>
</dbReference>
<evidence type="ECO:0000256" key="1">
    <source>
        <dbReference type="ARBA" id="ARBA00001933"/>
    </source>
</evidence>
<dbReference type="PANTHER" id="PTHR11601:SF34">
    <property type="entry name" value="CYSTEINE DESULFURASE"/>
    <property type="match status" value="1"/>
</dbReference>
<protein>
    <recommendedName>
        <fullName evidence="3">cysteine desulfurase</fullName>
        <ecNumber evidence="3">2.8.1.7</ecNumber>
    </recommendedName>
</protein>
<dbReference type="PROSITE" id="PS50206">
    <property type="entry name" value="RHODANESE_3"/>
    <property type="match status" value="1"/>
</dbReference>
<dbReference type="PROSITE" id="PS00595">
    <property type="entry name" value="AA_TRANSFER_CLASS_5"/>
    <property type="match status" value="1"/>
</dbReference>
<dbReference type="InterPro" id="IPR015424">
    <property type="entry name" value="PyrdxlP-dep_Trfase"/>
</dbReference>
<evidence type="ECO:0000313" key="12">
    <source>
        <dbReference type="Proteomes" id="UP000198773"/>
    </source>
</evidence>
<dbReference type="EMBL" id="FNRM01000003">
    <property type="protein sequence ID" value="SEA48638.1"/>
    <property type="molecule type" value="Genomic_DNA"/>
</dbReference>
<dbReference type="PANTHER" id="PTHR11601">
    <property type="entry name" value="CYSTEINE DESULFURYLASE FAMILY MEMBER"/>
    <property type="match status" value="1"/>
</dbReference>
<evidence type="ECO:0000256" key="6">
    <source>
        <dbReference type="ARBA" id="ARBA00023004"/>
    </source>
</evidence>
<name>A0A1H4BKT0_ALKAM</name>
<dbReference type="GO" id="GO:0031071">
    <property type="term" value="F:cysteine desulfurase activity"/>
    <property type="evidence" value="ECO:0007669"/>
    <property type="project" value="UniProtKB-EC"/>
</dbReference>
<proteinExistence type="inferred from homology"/>
<dbReference type="InterPro" id="IPR015421">
    <property type="entry name" value="PyrdxlP-dep_Trfase_major"/>
</dbReference>
<evidence type="ECO:0000256" key="7">
    <source>
        <dbReference type="ARBA" id="ARBA00023014"/>
    </source>
</evidence>
<dbReference type="RefSeq" id="WP_091341773.1">
    <property type="nucleotide sequence ID" value="NZ_FNRM01000003.1"/>
</dbReference>
<evidence type="ECO:0000256" key="8">
    <source>
        <dbReference type="ARBA" id="ARBA00050776"/>
    </source>
</evidence>
<dbReference type="Gene3D" id="3.90.1150.10">
    <property type="entry name" value="Aspartate Aminotransferase, domain 1"/>
    <property type="match status" value="1"/>
</dbReference>
<dbReference type="STRING" id="152573.SAMN04488051_103406"/>
<comment type="similarity">
    <text evidence="2">Belongs to the class-V pyridoxal-phosphate-dependent aminotransferase family. NifS/IscS subfamily.</text>
</comment>
<dbReference type="CDD" id="cd00158">
    <property type="entry name" value="RHOD"/>
    <property type="match status" value="1"/>
</dbReference>
<dbReference type="Gene3D" id="3.40.640.10">
    <property type="entry name" value="Type I PLP-dependent aspartate aminotransferase-like (Major domain)"/>
    <property type="match status" value="1"/>
</dbReference>
<dbReference type="InterPro" id="IPR020578">
    <property type="entry name" value="Aminotrans_V_PyrdxlP_BS"/>
</dbReference>
<keyword evidence="6" id="KW-0408">Iron</keyword>
<organism evidence="11 12">
    <name type="scientific">Alkalimonas amylolytica</name>
    <dbReference type="NCBI Taxonomy" id="152573"/>
    <lineage>
        <taxon>Bacteria</taxon>
        <taxon>Pseudomonadati</taxon>
        <taxon>Pseudomonadota</taxon>
        <taxon>Gammaproteobacteria</taxon>
        <taxon>Alkalimonas</taxon>
    </lineage>
</organism>
<comment type="cofactor">
    <cofactor evidence="1 9">
        <name>pyridoxal 5'-phosphate</name>
        <dbReference type="ChEBI" id="CHEBI:597326"/>
    </cofactor>
</comment>
<dbReference type="Pfam" id="PF00266">
    <property type="entry name" value="Aminotran_5"/>
    <property type="match status" value="1"/>
</dbReference>
<dbReference type="GO" id="GO:0051536">
    <property type="term" value="F:iron-sulfur cluster binding"/>
    <property type="evidence" value="ECO:0007669"/>
    <property type="project" value="UniProtKB-KW"/>
</dbReference>
<evidence type="ECO:0000259" key="10">
    <source>
        <dbReference type="PROSITE" id="PS50206"/>
    </source>
</evidence>
<evidence type="ECO:0000256" key="4">
    <source>
        <dbReference type="ARBA" id="ARBA00022723"/>
    </source>
</evidence>
<dbReference type="SUPFAM" id="SSF52821">
    <property type="entry name" value="Rhodanese/Cell cycle control phosphatase"/>
    <property type="match status" value="1"/>
</dbReference>
<dbReference type="AlphaFoldDB" id="A0A1H4BKT0"/>
<keyword evidence="4" id="KW-0479">Metal-binding</keyword>
<dbReference type="InterPro" id="IPR036873">
    <property type="entry name" value="Rhodanese-like_dom_sf"/>
</dbReference>
<dbReference type="Gene3D" id="1.10.260.50">
    <property type="match status" value="1"/>
</dbReference>
<evidence type="ECO:0000256" key="3">
    <source>
        <dbReference type="ARBA" id="ARBA00012239"/>
    </source>
</evidence>
<dbReference type="InterPro" id="IPR001279">
    <property type="entry name" value="Metallo-B-lactamas"/>
</dbReference>
<keyword evidence="5" id="KW-0663">Pyridoxal phosphate</keyword>